<protein>
    <recommendedName>
        <fullName evidence="4">Transposase</fullName>
    </recommendedName>
</protein>
<evidence type="ECO:0000256" key="1">
    <source>
        <dbReference type="SAM" id="MobiDB-lite"/>
    </source>
</evidence>
<dbReference type="AlphaFoldDB" id="A0AAV4SIW0"/>
<evidence type="ECO:0008006" key="4">
    <source>
        <dbReference type="Google" id="ProtNLM"/>
    </source>
</evidence>
<accession>A0AAV4SIW0</accession>
<name>A0AAV4SIW0_CAEEX</name>
<evidence type="ECO:0000313" key="3">
    <source>
        <dbReference type="Proteomes" id="UP001054945"/>
    </source>
</evidence>
<comment type="caution">
    <text evidence="2">The sequence shown here is derived from an EMBL/GenBank/DDBJ whole genome shotgun (WGS) entry which is preliminary data.</text>
</comment>
<feature type="region of interest" description="Disordered" evidence="1">
    <location>
        <begin position="100"/>
        <end position="120"/>
    </location>
</feature>
<reference evidence="2 3" key="1">
    <citation type="submission" date="2021-06" db="EMBL/GenBank/DDBJ databases">
        <title>Caerostris extrusa draft genome.</title>
        <authorList>
            <person name="Kono N."/>
            <person name="Arakawa K."/>
        </authorList>
    </citation>
    <scope>NUCLEOTIDE SEQUENCE [LARGE SCALE GENOMIC DNA]</scope>
</reference>
<gene>
    <name evidence="2" type="ORF">CEXT_381031</name>
</gene>
<sequence>MKTVYGEYSLSISIRVQDWQKCFHEGREYLKDDLRPGQSHLVIKDALMNEVGQINRENRRYTIKDISEEVVICSDIMPRTISRTELWHVMNLGTITTNQKANDKLSSENISVPHHQRCPG</sequence>
<dbReference type="EMBL" id="BPLR01009707">
    <property type="protein sequence ID" value="GIY33904.1"/>
    <property type="molecule type" value="Genomic_DNA"/>
</dbReference>
<proteinExistence type="predicted"/>
<dbReference type="Proteomes" id="UP001054945">
    <property type="component" value="Unassembled WGS sequence"/>
</dbReference>
<keyword evidence="3" id="KW-1185">Reference proteome</keyword>
<organism evidence="2 3">
    <name type="scientific">Caerostris extrusa</name>
    <name type="common">Bark spider</name>
    <name type="synonym">Caerostris bankana</name>
    <dbReference type="NCBI Taxonomy" id="172846"/>
    <lineage>
        <taxon>Eukaryota</taxon>
        <taxon>Metazoa</taxon>
        <taxon>Ecdysozoa</taxon>
        <taxon>Arthropoda</taxon>
        <taxon>Chelicerata</taxon>
        <taxon>Arachnida</taxon>
        <taxon>Araneae</taxon>
        <taxon>Araneomorphae</taxon>
        <taxon>Entelegynae</taxon>
        <taxon>Araneoidea</taxon>
        <taxon>Araneidae</taxon>
        <taxon>Caerostris</taxon>
    </lineage>
</organism>
<evidence type="ECO:0000313" key="2">
    <source>
        <dbReference type="EMBL" id="GIY33904.1"/>
    </source>
</evidence>